<proteinExistence type="predicted"/>
<dbReference type="Proteomes" id="UP001180020">
    <property type="component" value="Unassembled WGS sequence"/>
</dbReference>
<dbReference type="AlphaFoldDB" id="A0AAV9DAE5"/>
<evidence type="ECO:0000313" key="1">
    <source>
        <dbReference type="EMBL" id="KAK1297844.1"/>
    </source>
</evidence>
<sequence>MPLKEATKAAVEENCEDVKGVAIGAETEKKKKMKEKPFTPPIKKPRIKGLRWQPSLRSVEEISPLFR</sequence>
<comment type="caution">
    <text evidence="1">The sequence shown here is derived from an EMBL/GenBank/DDBJ whole genome shotgun (WGS) entry which is preliminary data.</text>
</comment>
<organism evidence="1 2">
    <name type="scientific">Acorus calamus</name>
    <name type="common">Sweet flag</name>
    <dbReference type="NCBI Taxonomy" id="4465"/>
    <lineage>
        <taxon>Eukaryota</taxon>
        <taxon>Viridiplantae</taxon>
        <taxon>Streptophyta</taxon>
        <taxon>Embryophyta</taxon>
        <taxon>Tracheophyta</taxon>
        <taxon>Spermatophyta</taxon>
        <taxon>Magnoliopsida</taxon>
        <taxon>Liliopsida</taxon>
        <taxon>Acoraceae</taxon>
        <taxon>Acorus</taxon>
    </lineage>
</organism>
<protein>
    <submittedName>
        <fullName evidence="1">Uncharacterized protein</fullName>
    </submittedName>
</protein>
<dbReference type="EMBL" id="JAUJYO010000014">
    <property type="protein sequence ID" value="KAK1297844.1"/>
    <property type="molecule type" value="Genomic_DNA"/>
</dbReference>
<gene>
    <name evidence="1" type="ORF">QJS10_CPB14g01213</name>
</gene>
<reference evidence="1" key="2">
    <citation type="submission" date="2023-06" db="EMBL/GenBank/DDBJ databases">
        <authorList>
            <person name="Ma L."/>
            <person name="Liu K.-W."/>
            <person name="Li Z."/>
            <person name="Hsiao Y.-Y."/>
            <person name="Qi Y."/>
            <person name="Fu T."/>
            <person name="Tang G."/>
            <person name="Zhang D."/>
            <person name="Sun W.-H."/>
            <person name="Liu D.-K."/>
            <person name="Li Y."/>
            <person name="Chen G.-Z."/>
            <person name="Liu X.-D."/>
            <person name="Liao X.-Y."/>
            <person name="Jiang Y.-T."/>
            <person name="Yu X."/>
            <person name="Hao Y."/>
            <person name="Huang J."/>
            <person name="Zhao X.-W."/>
            <person name="Ke S."/>
            <person name="Chen Y.-Y."/>
            <person name="Wu W.-L."/>
            <person name="Hsu J.-L."/>
            <person name="Lin Y.-F."/>
            <person name="Huang M.-D."/>
            <person name="Li C.-Y."/>
            <person name="Huang L."/>
            <person name="Wang Z.-W."/>
            <person name="Zhao X."/>
            <person name="Zhong W.-Y."/>
            <person name="Peng D.-H."/>
            <person name="Ahmad S."/>
            <person name="Lan S."/>
            <person name="Zhang J.-S."/>
            <person name="Tsai W.-C."/>
            <person name="Van De Peer Y."/>
            <person name="Liu Z.-J."/>
        </authorList>
    </citation>
    <scope>NUCLEOTIDE SEQUENCE</scope>
    <source>
        <strain evidence="1">CP</strain>
        <tissue evidence="1">Leaves</tissue>
    </source>
</reference>
<evidence type="ECO:0000313" key="2">
    <source>
        <dbReference type="Proteomes" id="UP001180020"/>
    </source>
</evidence>
<keyword evidence="2" id="KW-1185">Reference proteome</keyword>
<accession>A0AAV9DAE5</accession>
<name>A0AAV9DAE5_ACOCL</name>
<reference evidence="1" key="1">
    <citation type="journal article" date="2023" name="Nat. Commun.">
        <title>Diploid and tetraploid genomes of Acorus and the evolution of monocots.</title>
        <authorList>
            <person name="Ma L."/>
            <person name="Liu K.W."/>
            <person name="Li Z."/>
            <person name="Hsiao Y.Y."/>
            <person name="Qi Y."/>
            <person name="Fu T."/>
            <person name="Tang G.D."/>
            <person name="Zhang D."/>
            <person name="Sun W.H."/>
            <person name="Liu D.K."/>
            <person name="Li Y."/>
            <person name="Chen G.Z."/>
            <person name="Liu X.D."/>
            <person name="Liao X.Y."/>
            <person name="Jiang Y.T."/>
            <person name="Yu X."/>
            <person name="Hao Y."/>
            <person name="Huang J."/>
            <person name="Zhao X.W."/>
            <person name="Ke S."/>
            <person name="Chen Y.Y."/>
            <person name="Wu W.L."/>
            <person name="Hsu J.L."/>
            <person name="Lin Y.F."/>
            <person name="Huang M.D."/>
            <person name="Li C.Y."/>
            <person name="Huang L."/>
            <person name="Wang Z.W."/>
            <person name="Zhao X."/>
            <person name="Zhong W.Y."/>
            <person name="Peng D.H."/>
            <person name="Ahmad S."/>
            <person name="Lan S."/>
            <person name="Zhang J.S."/>
            <person name="Tsai W.C."/>
            <person name="Van de Peer Y."/>
            <person name="Liu Z.J."/>
        </authorList>
    </citation>
    <scope>NUCLEOTIDE SEQUENCE</scope>
    <source>
        <strain evidence="1">CP</strain>
    </source>
</reference>